<keyword evidence="3" id="KW-0808">Transferase</keyword>
<evidence type="ECO:0000313" key="9">
    <source>
        <dbReference type="WBParaSite" id="GPUH_0000504101-mRNA-1"/>
    </source>
</evidence>
<dbReference type="PANTHER" id="PTHR45700">
    <property type="entry name" value="UBIQUITIN-PROTEIN LIGASE E3C"/>
    <property type="match status" value="1"/>
</dbReference>
<proteinExistence type="predicted"/>
<dbReference type="EC" id="2.3.2.26" evidence="2"/>
<evidence type="ECO:0000256" key="4">
    <source>
        <dbReference type="ARBA" id="ARBA00022786"/>
    </source>
</evidence>
<dbReference type="WBParaSite" id="GPUH_0000504101-mRNA-1">
    <property type="protein sequence ID" value="GPUH_0000504101-mRNA-1"/>
    <property type="gene ID" value="GPUH_0000504101"/>
</dbReference>
<protein>
    <recommendedName>
        <fullName evidence="2">HECT-type E3 ubiquitin transferase</fullName>
        <ecNumber evidence="2">2.3.2.26</ecNumber>
    </recommendedName>
</protein>
<dbReference type="InterPro" id="IPR000569">
    <property type="entry name" value="HECT_dom"/>
</dbReference>
<name>A0A183D8J3_9BILA</name>
<evidence type="ECO:0000256" key="1">
    <source>
        <dbReference type="ARBA" id="ARBA00000885"/>
    </source>
</evidence>
<evidence type="ECO:0000256" key="2">
    <source>
        <dbReference type="ARBA" id="ARBA00012485"/>
    </source>
</evidence>
<reference evidence="9" key="1">
    <citation type="submission" date="2016-06" db="UniProtKB">
        <authorList>
            <consortium name="WormBaseParasite"/>
        </authorList>
    </citation>
    <scope>IDENTIFICATION</scope>
</reference>
<dbReference type="PROSITE" id="PS50237">
    <property type="entry name" value="HECT"/>
    <property type="match status" value="1"/>
</dbReference>
<evidence type="ECO:0000313" key="7">
    <source>
        <dbReference type="EMBL" id="VDK48680.1"/>
    </source>
</evidence>
<keyword evidence="8" id="KW-1185">Reference proteome</keyword>
<dbReference type="PANTHER" id="PTHR45700:SF8">
    <property type="entry name" value="HECT-TYPE E3 UBIQUITIN TRANSFERASE"/>
    <property type="match status" value="1"/>
</dbReference>
<dbReference type="AlphaFoldDB" id="A0A183D8J3"/>
<comment type="caution">
    <text evidence="5">Lacks conserved residue(s) required for the propagation of feature annotation.</text>
</comment>
<evidence type="ECO:0000313" key="8">
    <source>
        <dbReference type="Proteomes" id="UP000271098"/>
    </source>
</evidence>
<dbReference type="Pfam" id="PF00632">
    <property type="entry name" value="HECT"/>
    <property type="match status" value="1"/>
</dbReference>
<dbReference type="Proteomes" id="UP000271098">
    <property type="component" value="Unassembled WGS sequence"/>
</dbReference>
<gene>
    <name evidence="7" type="ORF">GPUH_LOCUS5032</name>
</gene>
<accession>A0A183D8J3</accession>
<organism evidence="9">
    <name type="scientific">Gongylonema pulchrum</name>
    <dbReference type="NCBI Taxonomy" id="637853"/>
    <lineage>
        <taxon>Eukaryota</taxon>
        <taxon>Metazoa</taxon>
        <taxon>Ecdysozoa</taxon>
        <taxon>Nematoda</taxon>
        <taxon>Chromadorea</taxon>
        <taxon>Rhabditida</taxon>
        <taxon>Spirurina</taxon>
        <taxon>Spiruromorpha</taxon>
        <taxon>Spiruroidea</taxon>
        <taxon>Gongylonematidae</taxon>
        <taxon>Gongylonema</taxon>
    </lineage>
</organism>
<dbReference type="FunFam" id="3.30.2160.10:FF:000004">
    <property type="entry name" value="probable E3 ubiquitin-protein ligase HERC4 isoform X1"/>
    <property type="match status" value="1"/>
</dbReference>
<dbReference type="Gene3D" id="3.30.2160.10">
    <property type="entry name" value="Hect, E3 ligase catalytic domain"/>
    <property type="match status" value="1"/>
</dbReference>
<keyword evidence="4 5" id="KW-0833">Ubl conjugation pathway</keyword>
<dbReference type="EMBL" id="UYRT01010148">
    <property type="protein sequence ID" value="VDK48680.1"/>
    <property type="molecule type" value="Genomic_DNA"/>
</dbReference>
<dbReference type="InterPro" id="IPR035983">
    <property type="entry name" value="Hect_E3_ubiquitin_ligase"/>
</dbReference>
<dbReference type="GO" id="GO:0061630">
    <property type="term" value="F:ubiquitin protein ligase activity"/>
    <property type="evidence" value="ECO:0007669"/>
    <property type="project" value="UniProtKB-EC"/>
</dbReference>
<dbReference type="OrthoDB" id="16281at2759"/>
<feature type="domain" description="HECT" evidence="6">
    <location>
        <begin position="1"/>
        <end position="100"/>
    </location>
</feature>
<comment type="catalytic activity">
    <reaction evidence="1">
        <text>S-ubiquitinyl-[E2 ubiquitin-conjugating enzyme]-L-cysteine + [acceptor protein]-L-lysine = [E2 ubiquitin-conjugating enzyme]-L-cysteine + N(6)-ubiquitinyl-[acceptor protein]-L-lysine.</text>
        <dbReference type="EC" id="2.3.2.26"/>
    </reaction>
</comment>
<dbReference type="InterPro" id="IPR044611">
    <property type="entry name" value="E3A/B/C-like"/>
</dbReference>
<sequence>MLCGLAIYNSVLVDFPFPLALYKLILKVPVELEDLTELSPTEGRSLQSLLDYEEDDVEEVFGLSFVISLSLLDHRKDVELKENGAEIPVNQRNKHEFVQV</sequence>
<dbReference type="Gene3D" id="3.90.1750.10">
    <property type="entry name" value="Hect, E3 ligase catalytic domains"/>
    <property type="match status" value="1"/>
</dbReference>
<dbReference type="GO" id="GO:0000209">
    <property type="term" value="P:protein polyubiquitination"/>
    <property type="evidence" value="ECO:0007669"/>
    <property type="project" value="InterPro"/>
</dbReference>
<dbReference type="SUPFAM" id="SSF56204">
    <property type="entry name" value="Hect, E3 ligase catalytic domain"/>
    <property type="match status" value="1"/>
</dbReference>
<evidence type="ECO:0000256" key="5">
    <source>
        <dbReference type="PROSITE-ProRule" id="PRU00104"/>
    </source>
</evidence>
<evidence type="ECO:0000259" key="6">
    <source>
        <dbReference type="PROSITE" id="PS50237"/>
    </source>
</evidence>
<evidence type="ECO:0000256" key="3">
    <source>
        <dbReference type="ARBA" id="ARBA00022679"/>
    </source>
</evidence>
<reference evidence="7 8" key="2">
    <citation type="submission" date="2018-11" db="EMBL/GenBank/DDBJ databases">
        <authorList>
            <consortium name="Pathogen Informatics"/>
        </authorList>
    </citation>
    <scope>NUCLEOTIDE SEQUENCE [LARGE SCALE GENOMIC DNA]</scope>
</reference>